<feature type="domain" description="Type II secretion system protein GspF" evidence="9">
    <location>
        <begin position="282"/>
        <end position="404"/>
    </location>
</feature>
<evidence type="ECO:0000259" key="9">
    <source>
        <dbReference type="Pfam" id="PF00482"/>
    </source>
</evidence>
<evidence type="ECO:0000256" key="1">
    <source>
        <dbReference type="ARBA" id="ARBA00004429"/>
    </source>
</evidence>
<dbReference type="Pfam" id="PF00482">
    <property type="entry name" value="T2SSF"/>
    <property type="match status" value="2"/>
</dbReference>
<evidence type="ECO:0000256" key="8">
    <source>
        <dbReference type="SAM" id="Phobius"/>
    </source>
</evidence>
<proteinExistence type="inferred from homology"/>
<comment type="subcellular location">
    <subcellularLocation>
        <location evidence="1">Cell inner membrane</location>
        <topology evidence="1">Multi-pass membrane protein</topology>
    </subcellularLocation>
</comment>
<evidence type="ECO:0000256" key="2">
    <source>
        <dbReference type="ARBA" id="ARBA00005745"/>
    </source>
</evidence>
<evidence type="ECO:0000256" key="3">
    <source>
        <dbReference type="ARBA" id="ARBA00022475"/>
    </source>
</evidence>
<keyword evidence="4" id="KW-0997">Cell inner membrane</keyword>
<keyword evidence="6 8" id="KW-1133">Transmembrane helix</keyword>
<evidence type="ECO:0000256" key="4">
    <source>
        <dbReference type="ARBA" id="ARBA00022519"/>
    </source>
</evidence>
<dbReference type="PANTHER" id="PTHR30012:SF0">
    <property type="entry name" value="TYPE II SECRETION SYSTEM PROTEIN F-RELATED"/>
    <property type="match status" value="1"/>
</dbReference>
<accession>A0A3B1DSM1</accession>
<dbReference type="EMBL" id="UOGJ01000005">
    <property type="protein sequence ID" value="VAX34815.1"/>
    <property type="molecule type" value="Genomic_DNA"/>
</dbReference>
<keyword evidence="7 8" id="KW-0472">Membrane</keyword>
<evidence type="ECO:0000256" key="5">
    <source>
        <dbReference type="ARBA" id="ARBA00022692"/>
    </source>
</evidence>
<reference evidence="10" key="1">
    <citation type="submission" date="2018-06" db="EMBL/GenBank/DDBJ databases">
        <authorList>
            <person name="Zhirakovskaya E."/>
        </authorList>
    </citation>
    <scope>NUCLEOTIDE SEQUENCE</scope>
</reference>
<evidence type="ECO:0000313" key="10">
    <source>
        <dbReference type="EMBL" id="VAX34815.1"/>
    </source>
</evidence>
<sequence length="414" mass="46497">MPKFYYVVKDKNGKTYKDVRESANQSSLITQFQNEGYFIVSIKHISSDVSQKQLKSTQKTKKEKEFTHKKIKLQDVLIFARQLTVMLEAGVTLVRSLNVIQTQIKSQQLSEVLAQVKADVEKGTAFSAALAQHPKVFNQFWVSLMEVGEASGTIPTVLEKLAGYLEQQAAFRSTIISGVIYPLILFCVSMGAVAFFALFVGPRFEAIFDSMNVDLPLITRVLLSVFRFFKEKFFLILGGVGLVIFLFKKYIQTYNGRTNYEKFLLGFPVIGDVYTSILVERFTSQMSLLVDSGVPILYALDITERLVDNNVCAEVVSNIREGVRQGDFFAASMERSGFFPSLCLQMIMVGEETGELSKMFRHIAAFYQSAVKTFMERFATIIEPFMLVFMGAIIGTIVVAMFLPMFNLSQLGGG</sequence>
<dbReference type="InterPro" id="IPR003004">
    <property type="entry name" value="GspF/PilC"/>
</dbReference>
<gene>
    <name evidence="10" type="ORF">MNBD_UNCLBAC01-1579</name>
</gene>
<dbReference type="GO" id="GO:0005886">
    <property type="term" value="C:plasma membrane"/>
    <property type="evidence" value="ECO:0007669"/>
    <property type="project" value="UniProtKB-SubCell"/>
</dbReference>
<feature type="transmembrane region" description="Helical" evidence="8">
    <location>
        <begin position="179"/>
        <end position="201"/>
    </location>
</feature>
<name>A0A3B1DSM1_9ZZZZ</name>
<comment type="similarity">
    <text evidence="2">Belongs to the GSP F family.</text>
</comment>
<dbReference type="PRINTS" id="PR00812">
    <property type="entry name" value="BCTERIALGSPF"/>
</dbReference>
<dbReference type="PANTHER" id="PTHR30012">
    <property type="entry name" value="GENERAL SECRETION PATHWAY PROTEIN"/>
    <property type="match status" value="1"/>
</dbReference>
<dbReference type="Gene3D" id="1.20.81.30">
    <property type="entry name" value="Type II secretion system (T2SS), domain F"/>
    <property type="match status" value="2"/>
</dbReference>
<dbReference type="AlphaFoldDB" id="A0A3B1DSM1"/>
<dbReference type="InterPro" id="IPR042094">
    <property type="entry name" value="T2SS_GspF_sf"/>
</dbReference>
<feature type="transmembrane region" description="Helical" evidence="8">
    <location>
        <begin position="385"/>
        <end position="406"/>
    </location>
</feature>
<feature type="transmembrane region" description="Helical" evidence="8">
    <location>
        <begin position="233"/>
        <end position="251"/>
    </location>
</feature>
<keyword evidence="5 8" id="KW-0812">Transmembrane</keyword>
<dbReference type="InterPro" id="IPR018076">
    <property type="entry name" value="T2SS_GspF_dom"/>
</dbReference>
<evidence type="ECO:0000256" key="7">
    <source>
        <dbReference type="ARBA" id="ARBA00023136"/>
    </source>
</evidence>
<dbReference type="FunFam" id="1.20.81.30:FF:000001">
    <property type="entry name" value="Type II secretion system protein F"/>
    <property type="match status" value="2"/>
</dbReference>
<organism evidence="10">
    <name type="scientific">hydrothermal vent metagenome</name>
    <dbReference type="NCBI Taxonomy" id="652676"/>
    <lineage>
        <taxon>unclassified sequences</taxon>
        <taxon>metagenomes</taxon>
        <taxon>ecological metagenomes</taxon>
    </lineage>
</organism>
<evidence type="ECO:0000256" key="6">
    <source>
        <dbReference type="ARBA" id="ARBA00022989"/>
    </source>
</evidence>
<keyword evidence="3" id="KW-1003">Cell membrane</keyword>
<protein>
    <submittedName>
        <fullName evidence="10">Type IV fimbrial assembly protein PilC</fullName>
    </submittedName>
</protein>
<feature type="domain" description="Type II secretion system protein GspF" evidence="9">
    <location>
        <begin position="79"/>
        <end position="202"/>
    </location>
</feature>